<evidence type="ECO:0000256" key="3">
    <source>
        <dbReference type="ARBA" id="ARBA00008397"/>
    </source>
</evidence>
<dbReference type="Gene3D" id="1.10.2020.10">
    <property type="entry name" value="uronate isomerase, domain 2, chain A"/>
    <property type="match status" value="1"/>
</dbReference>
<comment type="catalytic activity">
    <reaction evidence="1 7">
        <text>D-glucuronate = D-fructuronate</text>
        <dbReference type="Rhea" id="RHEA:13049"/>
        <dbReference type="ChEBI" id="CHEBI:58720"/>
        <dbReference type="ChEBI" id="CHEBI:59863"/>
        <dbReference type="EC" id="5.3.1.12"/>
    </reaction>
</comment>
<dbReference type="EC" id="5.3.1.12" evidence="4 7"/>
<comment type="pathway">
    <text evidence="2 7">Carbohydrate metabolism; pentose and glucuronate interconversion.</text>
</comment>
<dbReference type="SUPFAM" id="SSF51556">
    <property type="entry name" value="Metallo-dependent hydrolases"/>
    <property type="match status" value="1"/>
</dbReference>
<dbReference type="Pfam" id="PF02614">
    <property type="entry name" value="UxaC"/>
    <property type="match status" value="1"/>
</dbReference>
<protein>
    <recommendedName>
        <fullName evidence="5 7">Uronate isomerase</fullName>
        <ecNumber evidence="4 7">5.3.1.12</ecNumber>
    </recommendedName>
    <alternativeName>
        <fullName evidence="7">Glucuronate isomerase</fullName>
    </alternativeName>
    <alternativeName>
        <fullName evidence="7">Uronic isomerase</fullName>
    </alternativeName>
</protein>
<accession>A0A2S4RT55</accession>
<evidence type="ECO:0000313" key="9">
    <source>
        <dbReference type="Proteomes" id="UP000237003"/>
    </source>
</evidence>
<dbReference type="GO" id="GO:0042840">
    <property type="term" value="P:D-glucuronate catabolic process"/>
    <property type="evidence" value="ECO:0007669"/>
    <property type="project" value="TreeGrafter"/>
</dbReference>
<evidence type="ECO:0000256" key="7">
    <source>
        <dbReference type="HAMAP-Rule" id="MF_00675"/>
    </source>
</evidence>
<dbReference type="RefSeq" id="WP_103777561.1">
    <property type="nucleotide sequence ID" value="NZ_PQLX01000008.1"/>
</dbReference>
<dbReference type="NCBIfam" id="NF002794">
    <property type="entry name" value="PRK02925.1"/>
    <property type="match status" value="1"/>
</dbReference>
<reference evidence="8 9" key="1">
    <citation type="submission" date="2018-01" db="EMBL/GenBank/DDBJ databases">
        <title>Complete genome sequences of 14 Citrobacter spp. isolated from plant in Canada.</title>
        <authorList>
            <person name="Bhandare S.G."/>
            <person name="Colavecchio A."/>
            <person name="Jeukens J."/>
            <person name="Emond-Rheault J.-G."/>
            <person name="Freschi L."/>
            <person name="Hamel J."/>
            <person name="Kukavica-Ibrulj I."/>
            <person name="Levesque R."/>
            <person name="Goodridge L."/>
        </authorList>
    </citation>
    <scope>NUCLEOTIDE SEQUENCE [LARGE SCALE GENOMIC DNA]</scope>
    <source>
        <strain evidence="8 9">S1285</strain>
    </source>
</reference>
<dbReference type="Proteomes" id="UP000237003">
    <property type="component" value="Unassembled WGS sequence"/>
</dbReference>
<dbReference type="AlphaFoldDB" id="A0A2S4RT55"/>
<dbReference type="EMBL" id="PQLX01000008">
    <property type="protein sequence ID" value="POU62998.1"/>
    <property type="molecule type" value="Genomic_DNA"/>
</dbReference>
<dbReference type="GO" id="GO:0008880">
    <property type="term" value="F:glucuronate isomerase activity"/>
    <property type="evidence" value="ECO:0007669"/>
    <property type="project" value="UniProtKB-UniRule"/>
</dbReference>
<dbReference type="InterPro" id="IPR003766">
    <property type="entry name" value="Uronate_isomerase"/>
</dbReference>
<comment type="catalytic activity">
    <reaction evidence="7">
        <text>aldehydo-D-galacturonate = keto-D-tagaturonate</text>
        <dbReference type="Rhea" id="RHEA:27702"/>
        <dbReference type="ChEBI" id="CHEBI:12952"/>
        <dbReference type="ChEBI" id="CHEBI:17886"/>
    </reaction>
</comment>
<proteinExistence type="inferred from homology"/>
<comment type="caution">
    <text evidence="8">The sequence shown here is derived from an EMBL/GenBank/DDBJ whole genome shotgun (WGS) entry which is preliminary data.</text>
</comment>
<name>A0A2S4RT55_CITAM</name>
<sequence length="466" mass="53870">MSFIKKDFLLRSLTAQKLYFDYAESMPIFDFHCHLIPEQIATDKRFDNITELWLGGDHYKWRLMRFGGVAEKFIMGDGDNKSKFMHYCKVLPSAIGNPVYHWSHLELLRFFDIEDEISIETAEYLWEQCNKKIASPDFSAQKLMLRANVNYVCTSDDPVDDLKYHQHLAAQDDFRIGVFPTYRPDKALAIDNPNFIDYVEKLAARSGIRLDSYQNYCRALSNRIDFFHQQHCRMSDHGIDLMRYIPATPSELEHIFEKALNRDPLSAKEVIQFRTETLCFLASRYAQLNWTMQIHIGATRSVNSRMLAHLGRDCGYDSPTDRPCLDDLVLLLNRMEQQESLPDTLLFSLNPTLDSALATLAGNFPGDKALAKVQPGPAWWHNDHKVGMENQLTAFGNALLLGHFIGMATDSRSFLSYPRHEYFRRILCNFVGDLIERGEYTNQLSVAGGMIQNICYFNAERKYFKK</sequence>
<evidence type="ECO:0000256" key="6">
    <source>
        <dbReference type="ARBA" id="ARBA00023235"/>
    </source>
</evidence>
<evidence type="ECO:0000256" key="4">
    <source>
        <dbReference type="ARBA" id="ARBA00012546"/>
    </source>
</evidence>
<evidence type="ECO:0000256" key="1">
    <source>
        <dbReference type="ARBA" id="ARBA00001165"/>
    </source>
</evidence>
<dbReference type="PANTHER" id="PTHR30068">
    <property type="entry name" value="URONATE ISOMERASE"/>
    <property type="match status" value="1"/>
</dbReference>
<organism evidence="8 9">
    <name type="scientific">Citrobacter amalonaticus</name>
    <dbReference type="NCBI Taxonomy" id="35703"/>
    <lineage>
        <taxon>Bacteria</taxon>
        <taxon>Pseudomonadati</taxon>
        <taxon>Pseudomonadota</taxon>
        <taxon>Gammaproteobacteria</taxon>
        <taxon>Enterobacterales</taxon>
        <taxon>Enterobacteriaceae</taxon>
        <taxon>Citrobacter</taxon>
    </lineage>
</organism>
<dbReference type="InterPro" id="IPR032466">
    <property type="entry name" value="Metal_Hydrolase"/>
</dbReference>
<dbReference type="UniPathway" id="UPA00246"/>
<dbReference type="GO" id="GO:0019698">
    <property type="term" value="P:D-galacturonate catabolic process"/>
    <property type="evidence" value="ECO:0007669"/>
    <property type="project" value="TreeGrafter"/>
</dbReference>
<gene>
    <name evidence="7" type="primary">uxaC</name>
    <name evidence="8" type="ORF">C3430_20035</name>
</gene>
<evidence type="ECO:0000256" key="5">
    <source>
        <dbReference type="ARBA" id="ARBA00020555"/>
    </source>
</evidence>
<dbReference type="Gene3D" id="3.20.20.140">
    <property type="entry name" value="Metal-dependent hydrolases"/>
    <property type="match status" value="1"/>
</dbReference>
<comment type="similarity">
    <text evidence="3 7">Belongs to the metallo-dependent hydrolases superfamily. Uronate isomerase family.</text>
</comment>
<evidence type="ECO:0000256" key="2">
    <source>
        <dbReference type="ARBA" id="ARBA00004892"/>
    </source>
</evidence>
<dbReference type="OrthoDB" id="9766564at2"/>
<keyword evidence="6 7" id="KW-0413">Isomerase</keyword>
<dbReference type="HAMAP" id="MF_00675">
    <property type="entry name" value="UxaC"/>
    <property type="match status" value="1"/>
</dbReference>
<evidence type="ECO:0000313" key="8">
    <source>
        <dbReference type="EMBL" id="POU62998.1"/>
    </source>
</evidence>
<dbReference type="PANTHER" id="PTHR30068:SF4">
    <property type="entry name" value="URONATE ISOMERASE"/>
    <property type="match status" value="1"/>
</dbReference>